<proteinExistence type="predicted"/>
<name>A0ABQ9Y8J2_9EUKA</name>
<accession>A0ABQ9Y8J2</accession>
<sequence length="161" mass="17655">MVTFLTSSVDESTFSSIFMLPNPPFIDISSASFPSAEQQDNLNTPTSSSTPTTLINTLSTTATLHALRSAHTSTSFRSPPLETDHQTLIASSPIISSLPAPISPQLSSPTLLFLVMHIYATYAQPEHIQFSLDELRNMIIEVLSDGQLIRTLSHKILEKNR</sequence>
<protein>
    <submittedName>
        <fullName evidence="2">Uncharacterized protein</fullName>
    </submittedName>
</protein>
<keyword evidence="3" id="KW-1185">Reference proteome</keyword>
<evidence type="ECO:0000313" key="2">
    <source>
        <dbReference type="EMBL" id="KAK2960014.1"/>
    </source>
</evidence>
<dbReference type="Proteomes" id="UP001281761">
    <property type="component" value="Unassembled WGS sequence"/>
</dbReference>
<comment type="caution">
    <text evidence="2">The sequence shown here is derived from an EMBL/GenBank/DDBJ whole genome shotgun (WGS) entry which is preliminary data.</text>
</comment>
<evidence type="ECO:0000313" key="1">
    <source>
        <dbReference type="EMBL" id="KAK2950752.1"/>
    </source>
</evidence>
<gene>
    <name evidence="1" type="ORF">BLNAU_14281</name>
    <name evidence="2" type="ORF">BLNAU_4897</name>
</gene>
<organism evidence="2 3">
    <name type="scientific">Blattamonas nauphoetae</name>
    <dbReference type="NCBI Taxonomy" id="2049346"/>
    <lineage>
        <taxon>Eukaryota</taxon>
        <taxon>Metamonada</taxon>
        <taxon>Preaxostyla</taxon>
        <taxon>Oxymonadida</taxon>
        <taxon>Blattamonas</taxon>
    </lineage>
</organism>
<reference evidence="2 3" key="1">
    <citation type="journal article" date="2022" name="bioRxiv">
        <title>Genomics of Preaxostyla Flagellates Illuminates Evolutionary Transitions and the Path Towards Mitochondrial Loss.</title>
        <authorList>
            <person name="Novak L.V.F."/>
            <person name="Treitli S.C."/>
            <person name="Pyrih J."/>
            <person name="Halakuc P."/>
            <person name="Pipaliya S.V."/>
            <person name="Vacek V."/>
            <person name="Brzon O."/>
            <person name="Soukal P."/>
            <person name="Eme L."/>
            <person name="Dacks J.B."/>
            <person name="Karnkowska A."/>
            <person name="Elias M."/>
            <person name="Hampl V."/>
        </authorList>
    </citation>
    <scope>NUCLEOTIDE SEQUENCE [LARGE SCALE GENOMIC DNA]</scope>
    <source>
        <strain evidence="2">NAU3</strain>
        <tissue evidence="2">Gut</tissue>
    </source>
</reference>
<dbReference type="EMBL" id="JARBJD010000025">
    <property type="protein sequence ID" value="KAK2960014.1"/>
    <property type="molecule type" value="Genomic_DNA"/>
</dbReference>
<dbReference type="EMBL" id="JARBJD010000130">
    <property type="protein sequence ID" value="KAK2950752.1"/>
    <property type="molecule type" value="Genomic_DNA"/>
</dbReference>
<evidence type="ECO:0000313" key="3">
    <source>
        <dbReference type="Proteomes" id="UP001281761"/>
    </source>
</evidence>